<dbReference type="EMBL" id="AGWX01000005">
    <property type="protein sequence ID" value="EKS34330.1"/>
    <property type="molecule type" value="Genomic_DNA"/>
</dbReference>
<organism evidence="1 2">
    <name type="scientific">Afipia broomeae ATCC 49717</name>
    <dbReference type="NCBI Taxonomy" id="883078"/>
    <lineage>
        <taxon>Bacteria</taxon>
        <taxon>Pseudomonadati</taxon>
        <taxon>Pseudomonadota</taxon>
        <taxon>Alphaproteobacteria</taxon>
        <taxon>Hyphomicrobiales</taxon>
        <taxon>Nitrobacteraceae</taxon>
        <taxon>Afipia</taxon>
    </lineage>
</organism>
<sequence length="52" mass="5431">MVADVDTWAEAVVDIITAGHAVAIAVGVNKQLGWKAASIGGLFQFRAVGHRL</sequence>
<dbReference type="HOGENOM" id="CLU_3075942_0_0_5"/>
<name>K8P3U0_9BRAD</name>
<dbReference type="AlphaFoldDB" id="K8P3U0"/>
<proteinExistence type="predicted"/>
<keyword evidence="2" id="KW-1185">Reference proteome</keyword>
<accession>K8P3U0</accession>
<dbReference type="Proteomes" id="UP000001096">
    <property type="component" value="Unassembled WGS sequence"/>
</dbReference>
<gene>
    <name evidence="1" type="ORF">HMPREF9695_04240</name>
</gene>
<evidence type="ECO:0000313" key="1">
    <source>
        <dbReference type="EMBL" id="EKS34330.1"/>
    </source>
</evidence>
<evidence type="ECO:0000313" key="2">
    <source>
        <dbReference type="Proteomes" id="UP000001096"/>
    </source>
</evidence>
<dbReference type="PATRIC" id="fig|883078.3.peg.4381"/>
<reference evidence="1 2" key="1">
    <citation type="submission" date="2012-04" db="EMBL/GenBank/DDBJ databases">
        <title>The Genome Sequence of Afipia broomeae ATCC 49717.</title>
        <authorList>
            <consortium name="The Broad Institute Genome Sequencing Platform"/>
            <person name="Earl A."/>
            <person name="Ward D."/>
            <person name="Feldgarden M."/>
            <person name="Gevers D."/>
            <person name="Huys G."/>
            <person name="Walker B."/>
            <person name="Young S.K."/>
            <person name="Zeng Q."/>
            <person name="Gargeya S."/>
            <person name="Fitzgerald M."/>
            <person name="Haas B."/>
            <person name="Abouelleil A."/>
            <person name="Alvarado L."/>
            <person name="Arachchi H.M."/>
            <person name="Berlin A."/>
            <person name="Chapman S.B."/>
            <person name="Goldberg J."/>
            <person name="Griggs A."/>
            <person name="Gujja S."/>
            <person name="Hansen M."/>
            <person name="Howarth C."/>
            <person name="Imamovic A."/>
            <person name="Larimer J."/>
            <person name="McCowen C."/>
            <person name="Montmayeur A."/>
            <person name="Murphy C."/>
            <person name="Neiman D."/>
            <person name="Pearson M."/>
            <person name="Priest M."/>
            <person name="Roberts A."/>
            <person name="Saif S."/>
            <person name="Shea T."/>
            <person name="Sisk P."/>
            <person name="Sykes S."/>
            <person name="Wortman J."/>
            <person name="Nusbaum C."/>
            <person name="Birren B."/>
        </authorList>
    </citation>
    <scope>NUCLEOTIDE SEQUENCE [LARGE SCALE GENOMIC DNA]</scope>
    <source>
        <strain evidence="1 2">ATCC 49717</strain>
    </source>
</reference>
<comment type="caution">
    <text evidence="1">The sequence shown here is derived from an EMBL/GenBank/DDBJ whole genome shotgun (WGS) entry which is preliminary data.</text>
</comment>
<protein>
    <submittedName>
        <fullName evidence="1">Uncharacterized protein</fullName>
    </submittedName>
</protein>